<dbReference type="PROSITE" id="PS00802">
    <property type="entry name" value="TRANSKETOLASE_2"/>
    <property type="match status" value="1"/>
</dbReference>
<dbReference type="PANTHER" id="PTHR43522">
    <property type="entry name" value="TRANSKETOLASE"/>
    <property type="match status" value="1"/>
</dbReference>
<dbReference type="FunFam" id="3.40.50.920:FF:000012">
    <property type="entry name" value="Transketolase, variant 1"/>
    <property type="match status" value="1"/>
</dbReference>
<dbReference type="FunFam" id="3.40.50.970:FF:000003">
    <property type="entry name" value="Transketolase"/>
    <property type="match status" value="1"/>
</dbReference>
<dbReference type="NCBIfam" id="TIGR00232">
    <property type="entry name" value="tktlase_bact"/>
    <property type="match status" value="1"/>
</dbReference>
<evidence type="ECO:0000256" key="11">
    <source>
        <dbReference type="PIRSR" id="PIRSR605478-2"/>
    </source>
</evidence>
<dbReference type="EC" id="2.2.1.1" evidence="4"/>
<comment type="similarity">
    <text evidence="2">Belongs to the transketolase family.</text>
</comment>
<evidence type="ECO:0000313" key="17">
    <source>
        <dbReference type="EMBL" id="KAK1922893.1"/>
    </source>
</evidence>
<feature type="binding site" evidence="12">
    <location>
        <position position="97"/>
    </location>
    <ligand>
        <name>thiamine diphosphate</name>
        <dbReference type="ChEBI" id="CHEBI:58937"/>
    </ligand>
</feature>
<reference evidence="17" key="1">
    <citation type="submission" date="2023-02" db="EMBL/GenBank/DDBJ databases">
        <title>Identification and recombinant expression of a fungal hydrolase from Papiliotrema laurentii that hydrolyzes apple cutin and clears colloidal polyester polyurethane.</title>
        <authorList>
            <consortium name="DOE Joint Genome Institute"/>
            <person name="Roman V.A."/>
            <person name="Bojanowski C."/>
            <person name="Crable B.R."/>
            <person name="Wagner D.N."/>
            <person name="Hung C.S."/>
            <person name="Nadeau L.J."/>
            <person name="Schratz L."/>
            <person name="Haridas S."/>
            <person name="Pangilinan J."/>
            <person name="Lipzen A."/>
            <person name="Na H."/>
            <person name="Yan M."/>
            <person name="Ng V."/>
            <person name="Grigoriev I.V."/>
            <person name="Spatafora J.W."/>
            <person name="Barlow D."/>
            <person name="Biffinger J."/>
            <person name="Kelley-Loughnane N."/>
            <person name="Varaljay V.A."/>
            <person name="Crookes-Goodson W.J."/>
        </authorList>
    </citation>
    <scope>NUCLEOTIDE SEQUENCE</scope>
    <source>
        <strain evidence="17">5307AH</strain>
    </source>
</reference>
<evidence type="ECO:0000256" key="5">
    <source>
        <dbReference type="ARBA" id="ARBA00022679"/>
    </source>
</evidence>
<dbReference type="Pfam" id="PF00456">
    <property type="entry name" value="Transketolase_N"/>
    <property type="match status" value="1"/>
</dbReference>
<dbReference type="GO" id="GO:0004802">
    <property type="term" value="F:transketolase activity"/>
    <property type="evidence" value="ECO:0007669"/>
    <property type="project" value="UniProtKB-EC"/>
</dbReference>
<dbReference type="Pfam" id="PF02779">
    <property type="entry name" value="Transket_pyr"/>
    <property type="match status" value="1"/>
</dbReference>
<evidence type="ECO:0000256" key="1">
    <source>
        <dbReference type="ARBA" id="ARBA00001941"/>
    </source>
</evidence>
<feature type="binding site" evidence="13">
    <location>
        <position position="218"/>
    </location>
    <ligand>
        <name>Mg(2+)</name>
        <dbReference type="ChEBI" id="CHEBI:18420"/>
    </ligand>
</feature>
<dbReference type="InterPro" id="IPR029061">
    <property type="entry name" value="THDP-binding"/>
</dbReference>
<evidence type="ECO:0000256" key="13">
    <source>
        <dbReference type="PIRSR" id="PIRSR605478-4"/>
    </source>
</evidence>
<evidence type="ECO:0000256" key="14">
    <source>
        <dbReference type="PIRSR" id="PIRSR605478-5"/>
    </source>
</evidence>
<dbReference type="Proteomes" id="UP001182556">
    <property type="component" value="Unassembled WGS sequence"/>
</dbReference>
<feature type="binding site" evidence="11">
    <location>
        <position position="417"/>
    </location>
    <ligand>
        <name>substrate</name>
    </ligand>
</feature>
<feature type="binding site" evidence="13">
    <location>
        <position position="188"/>
    </location>
    <ligand>
        <name>Mg(2+)</name>
        <dbReference type="ChEBI" id="CHEBI:18420"/>
    </ligand>
</feature>
<keyword evidence="6 13" id="KW-0479">Metal-binding</keyword>
<feature type="binding site" evidence="11">
    <location>
        <position position="294"/>
    </location>
    <ligand>
        <name>substrate</name>
    </ligand>
</feature>
<dbReference type="CDD" id="cd07033">
    <property type="entry name" value="TPP_PYR_DXS_TK_like"/>
    <property type="match status" value="1"/>
</dbReference>
<evidence type="ECO:0000256" key="4">
    <source>
        <dbReference type="ARBA" id="ARBA00013152"/>
    </source>
</evidence>
<feature type="binding site" evidence="12">
    <location>
        <position position="218"/>
    </location>
    <ligand>
        <name>thiamine diphosphate</name>
        <dbReference type="ChEBI" id="CHEBI:58937"/>
    </ligand>
</feature>
<comment type="catalytic activity">
    <reaction evidence="9">
        <text>D-sedoheptulose 7-phosphate + D-glyceraldehyde 3-phosphate = aldehydo-D-ribose 5-phosphate + D-xylulose 5-phosphate</text>
        <dbReference type="Rhea" id="RHEA:10508"/>
        <dbReference type="ChEBI" id="CHEBI:57483"/>
        <dbReference type="ChEBI" id="CHEBI:57737"/>
        <dbReference type="ChEBI" id="CHEBI:58273"/>
        <dbReference type="ChEBI" id="CHEBI:59776"/>
        <dbReference type="EC" id="2.2.1.1"/>
    </reaction>
</comment>
<evidence type="ECO:0000256" key="2">
    <source>
        <dbReference type="ARBA" id="ARBA00007131"/>
    </source>
</evidence>
<comment type="cofactor">
    <cofactor evidence="13">
        <name>Mg(2+)</name>
        <dbReference type="ChEBI" id="CHEBI:18420"/>
    </cofactor>
    <text evidence="13">Binds 1 Mg(2+) ion per subunit. Can also utilize other divalent metal cations, such as Ca(2+), Mn(2+) and Co(2+).</text>
</comment>
<dbReference type="InterPro" id="IPR033247">
    <property type="entry name" value="Transketolase_fam"/>
</dbReference>
<keyword evidence="15" id="KW-0812">Transmembrane</keyword>
<feature type="binding site" evidence="12">
    <location>
        <begin position="147"/>
        <end position="149"/>
    </location>
    <ligand>
        <name>thiamine diphosphate</name>
        <dbReference type="ChEBI" id="CHEBI:58937"/>
    </ligand>
</feature>
<evidence type="ECO:0000256" key="12">
    <source>
        <dbReference type="PIRSR" id="PIRSR605478-3"/>
    </source>
</evidence>
<accession>A0AAD9CYR1</accession>
<dbReference type="InterPro" id="IPR009014">
    <property type="entry name" value="Transketo_C/PFOR_II"/>
</dbReference>
<dbReference type="InterPro" id="IPR005474">
    <property type="entry name" value="Transketolase_N"/>
</dbReference>
<feature type="binding site" evidence="12">
    <location>
        <position position="189"/>
    </location>
    <ligand>
        <name>thiamine diphosphate</name>
        <dbReference type="ChEBI" id="CHEBI:58937"/>
    </ligand>
</feature>
<feature type="binding site" evidence="11">
    <location>
        <position position="509"/>
    </location>
    <ligand>
        <name>substrate</name>
    </ligand>
</feature>
<keyword evidence="5" id="KW-0808">Transferase</keyword>
<dbReference type="InterPro" id="IPR005478">
    <property type="entry name" value="Transketolase_bac-like"/>
</dbReference>
<dbReference type="Pfam" id="PF22613">
    <property type="entry name" value="Transketolase_C_1"/>
    <property type="match status" value="1"/>
</dbReference>
<dbReference type="Gene3D" id="3.40.50.970">
    <property type="match status" value="2"/>
</dbReference>
<feature type="domain" description="Transketolase-like pyrimidine-binding" evidence="16">
    <location>
        <begin position="387"/>
        <end position="565"/>
    </location>
</feature>
<evidence type="ECO:0000256" key="15">
    <source>
        <dbReference type="SAM" id="Phobius"/>
    </source>
</evidence>
<evidence type="ECO:0000256" key="8">
    <source>
        <dbReference type="ARBA" id="ARBA00023052"/>
    </source>
</evidence>
<keyword evidence="18" id="KW-1185">Reference proteome</keyword>
<protein>
    <recommendedName>
        <fullName evidence="4">transketolase</fullName>
        <ecNumber evidence="4">2.2.1.1</ecNumber>
    </recommendedName>
</protein>
<dbReference type="GO" id="GO:0005634">
    <property type="term" value="C:nucleus"/>
    <property type="evidence" value="ECO:0007669"/>
    <property type="project" value="TreeGrafter"/>
</dbReference>
<feature type="binding site" evidence="11">
    <location>
        <position position="390"/>
    </location>
    <ligand>
        <name>substrate</name>
    </ligand>
</feature>
<keyword evidence="8 12" id="KW-0786">Thiamine pyrophosphate</keyword>
<evidence type="ECO:0000256" key="6">
    <source>
        <dbReference type="ARBA" id="ARBA00022723"/>
    </source>
</evidence>
<gene>
    <name evidence="17" type="ORF">DB88DRAFT_321700</name>
</gene>
<feature type="site" description="Important for catalytic activity" evidence="14">
    <location>
        <position position="294"/>
    </location>
</feature>
<dbReference type="PANTHER" id="PTHR43522:SF6">
    <property type="entry name" value="TRANSKETOLASE-LIKE PYRIMIDINE-BINDING DOMAIN-CONTAINING PROTEIN-RELATED"/>
    <property type="match status" value="1"/>
</dbReference>
<evidence type="ECO:0000256" key="7">
    <source>
        <dbReference type="ARBA" id="ARBA00022842"/>
    </source>
</evidence>
<feature type="site" description="Important for catalytic activity" evidence="14">
    <location>
        <position position="57"/>
    </location>
</feature>
<evidence type="ECO:0000259" key="16">
    <source>
        <dbReference type="SMART" id="SM00861"/>
    </source>
</evidence>
<keyword evidence="15" id="KW-0472">Membrane</keyword>
<dbReference type="InterPro" id="IPR055152">
    <property type="entry name" value="Transketolase-like_C_2"/>
</dbReference>
<dbReference type="InterPro" id="IPR049557">
    <property type="entry name" value="Transketolase_CS"/>
</dbReference>
<name>A0AAD9CYR1_PAPLA</name>
<feature type="binding site" evidence="12">
    <location>
        <position position="294"/>
    </location>
    <ligand>
        <name>thiamine diphosphate</name>
        <dbReference type="ChEBI" id="CHEBI:58937"/>
    </ligand>
</feature>
<keyword evidence="15" id="KW-1133">Transmembrane helix</keyword>
<comment type="cofactor">
    <cofactor evidence="12">
        <name>thiamine diphosphate</name>
        <dbReference type="ChEBI" id="CHEBI:58937"/>
    </cofactor>
    <text evidence="12">Binds 1 thiamine pyrophosphate per subunit. During the reaction, the substrate forms a covalent intermediate with the cofactor.</text>
</comment>
<organism evidence="17 18">
    <name type="scientific">Papiliotrema laurentii</name>
    <name type="common">Cryptococcus laurentii</name>
    <dbReference type="NCBI Taxonomy" id="5418"/>
    <lineage>
        <taxon>Eukaryota</taxon>
        <taxon>Fungi</taxon>
        <taxon>Dikarya</taxon>
        <taxon>Basidiomycota</taxon>
        <taxon>Agaricomycotina</taxon>
        <taxon>Tremellomycetes</taxon>
        <taxon>Tremellales</taxon>
        <taxon>Rhynchogastremaceae</taxon>
        <taxon>Papiliotrema</taxon>
    </lineage>
</organism>
<dbReference type="GO" id="GO:0006098">
    <property type="term" value="P:pentose-phosphate shunt"/>
    <property type="evidence" value="ECO:0007669"/>
    <property type="project" value="TreeGrafter"/>
</dbReference>
<dbReference type="PROSITE" id="PS00801">
    <property type="entry name" value="TRANSKETOLASE_1"/>
    <property type="match status" value="1"/>
</dbReference>
<dbReference type="InterPro" id="IPR005475">
    <property type="entry name" value="Transketolase-like_Pyr-bd"/>
</dbReference>
<dbReference type="EMBL" id="JAODAN010000007">
    <property type="protein sequence ID" value="KAK1922893.1"/>
    <property type="molecule type" value="Genomic_DNA"/>
</dbReference>
<dbReference type="SUPFAM" id="SSF52922">
    <property type="entry name" value="TK C-terminal domain-like"/>
    <property type="match status" value="1"/>
</dbReference>
<proteinExistence type="inferred from homology"/>
<feature type="active site" description="Proton donor" evidence="10">
    <location>
        <position position="449"/>
    </location>
</feature>
<feature type="transmembrane region" description="Helical" evidence="15">
    <location>
        <begin position="466"/>
        <end position="485"/>
    </location>
</feature>
<feature type="binding site" evidence="13">
    <location>
        <position position="220"/>
    </location>
    <ligand>
        <name>Mg(2+)</name>
        <dbReference type="ChEBI" id="CHEBI:18420"/>
    </ligand>
</feature>
<dbReference type="AlphaFoldDB" id="A0AAD9CYR1"/>
<dbReference type="InterPro" id="IPR020826">
    <property type="entry name" value="Transketolase_BS"/>
</dbReference>
<dbReference type="GO" id="GO:0046872">
    <property type="term" value="F:metal ion binding"/>
    <property type="evidence" value="ECO:0007669"/>
    <property type="project" value="UniProtKB-KW"/>
</dbReference>
<feature type="binding site" evidence="11">
    <location>
        <position position="57"/>
    </location>
    <ligand>
        <name>substrate</name>
    </ligand>
</feature>
<comment type="caution">
    <text evidence="17">The sequence shown here is derived from an EMBL/GenBank/DDBJ whole genome shotgun (WGS) entry which is preliminary data.</text>
</comment>
<dbReference type="FunFam" id="3.40.50.970:FF:000004">
    <property type="entry name" value="Transketolase"/>
    <property type="match status" value="1"/>
</dbReference>
<evidence type="ECO:0000256" key="10">
    <source>
        <dbReference type="PIRSR" id="PIRSR605478-1"/>
    </source>
</evidence>
<comment type="subunit">
    <text evidence="3">Homodimer.</text>
</comment>
<feature type="binding site" evidence="11">
    <location>
        <position position="513"/>
    </location>
    <ligand>
        <name>substrate</name>
    </ligand>
</feature>
<evidence type="ECO:0000313" key="18">
    <source>
        <dbReference type="Proteomes" id="UP001182556"/>
    </source>
</evidence>
<feature type="binding site" evidence="12">
    <location>
        <position position="477"/>
    </location>
    <ligand>
        <name>thiamine diphosphate</name>
        <dbReference type="ChEBI" id="CHEBI:58937"/>
    </ligand>
</feature>
<sequence>MAPVAAPTHEDIVAHGESLKQKPNVPAKAAPTEDEILVLNTIRCLAADLCQQYKGGHPGTVMGAASIGVALWRYLMRYNPSNPDWFPRDRFVLSAGHACLLQYMMLHFSGYKAWTLDEIKNYHAPTMSGIAAGHPEIEFPGVEVTTGPLGQGIANAVGLAMAGKQLGAMYNKPDFPVVDGKVWCFTGDGCLQEGVGQEAISMAGHFGLDNLILIYDNNAITVDGRIDNCFTDDTSAKLKATGWEVIEVYDGSNDLSGIVKALEQAKQVKGKPVMVNIRTIIGIYSSKAGSGPVHGAALGDDDVAYVKSQLGFNPHEKFVVPPKVYDYFEECKPRGERYEAEWNEMMARYAKAYPKENAELQRRLAGKLREGWESSIPSKDQLPQSAIPTRKASGIMVQALVAEDPTFVAGSADLIESTFVGWKGMTEFQKPESGLGDYSGRQIRYGIREFAMVAVGNGFAAYQRGMFIPIMSTFFMFWLYAAPAVRMSALQKLRFIGVATHDAIGIGEDGPTHQPIALASFYRALPDFNLIRPADAEEVVGAYLVALEAENTPSLFALSRQAVPLLSGTDRTKVAKGGYVVLGDENATPDITLLATGAEVARAVQVAEKLQEKLKATVRVVSMPSLKHFDAQPASYRRSVIPSNKSLVVAIEAYASFGWAKYAHGGCHMHSFGHSAPQDTLYEHFGFGIDNMTQKIGDWAESRRSSSGGWDLPGVGEYEELLLGTVGH</sequence>
<comment type="cofactor">
    <cofactor evidence="1">
        <name>Co(2+)</name>
        <dbReference type="ChEBI" id="CHEBI:48828"/>
    </cofactor>
</comment>
<evidence type="ECO:0000256" key="3">
    <source>
        <dbReference type="ARBA" id="ARBA00011738"/>
    </source>
</evidence>
<keyword evidence="7 13" id="KW-0460">Magnesium</keyword>
<dbReference type="GO" id="GO:0005829">
    <property type="term" value="C:cytosol"/>
    <property type="evidence" value="ECO:0007669"/>
    <property type="project" value="TreeGrafter"/>
</dbReference>
<feature type="binding site" evidence="11">
    <location>
        <position position="501"/>
    </location>
    <ligand>
        <name>substrate</name>
    </ligand>
</feature>
<dbReference type="SMART" id="SM00861">
    <property type="entry name" value="Transket_pyr"/>
    <property type="match status" value="1"/>
</dbReference>
<dbReference type="SUPFAM" id="SSF52518">
    <property type="entry name" value="Thiamin diphosphate-binding fold (THDP-binding)"/>
    <property type="match status" value="2"/>
</dbReference>
<evidence type="ECO:0000256" key="9">
    <source>
        <dbReference type="ARBA" id="ARBA00049473"/>
    </source>
</evidence>
<dbReference type="CDD" id="cd02012">
    <property type="entry name" value="TPP_TK"/>
    <property type="match status" value="1"/>
</dbReference>
<dbReference type="Gene3D" id="3.40.50.920">
    <property type="match status" value="1"/>
</dbReference>
<feature type="binding site" evidence="11">
    <location>
        <position position="560"/>
    </location>
    <ligand>
        <name>substrate</name>
    </ligand>
</feature>